<evidence type="ECO:0000256" key="3">
    <source>
        <dbReference type="ARBA" id="ARBA00023163"/>
    </source>
</evidence>
<dbReference type="SMART" id="SM00419">
    <property type="entry name" value="HTH_CRP"/>
    <property type="match status" value="1"/>
</dbReference>
<dbReference type="PROSITE" id="PS50042">
    <property type="entry name" value="CNMP_BINDING_3"/>
    <property type="match status" value="1"/>
</dbReference>
<comment type="caution">
    <text evidence="6">The sequence shown here is derived from an EMBL/GenBank/DDBJ whole genome shotgun (WGS) entry which is preliminary data.</text>
</comment>
<dbReference type="CDD" id="cd00038">
    <property type="entry name" value="CAP_ED"/>
    <property type="match status" value="1"/>
</dbReference>
<dbReference type="PRINTS" id="PR00034">
    <property type="entry name" value="HTHCRP"/>
</dbReference>
<evidence type="ECO:0000259" key="4">
    <source>
        <dbReference type="PROSITE" id="PS50042"/>
    </source>
</evidence>
<evidence type="ECO:0000313" key="7">
    <source>
        <dbReference type="Proteomes" id="UP001155077"/>
    </source>
</evidence>
<accession>A0ABT0Z055</accession>
<keyword evidence="1" id="KW-0805">Transcription regulation</keyword>
<dbReference type="InterPro" id="IPR036388">
    <property type="entry name" value="WH-like_DNA-bd_sf"/>
</dbReference>
<dbReference type="PROSITE" id="PS51063">
    <property type="entry name" value="HTH_CRP_2"/>
    <property type="match status" value="1"/>
</dbReference>
<dbReference type="EMBL" id="JAMSCK010000002">
    <property type="protein sequence ID" value="MCM8569108.1"/>
    <property type="molecule type" value="Genomic_DNA"/>
</dbReference>
<dbReference type="Pfam" id="PF13545">
    <property type="entry name" value="HTH_Crp_2"/>
    <property type="match status" value="1"/>
</dbReference>
<dbReference type="Pfam" id="PF00027">
    <property type="entry name" value="cNMP_binding"/>
    <property type="match status" value="1"/>
</dbReference>
<dbReference type="SUPFAM" id="SSF51206">
    <property type="entry name" value="cAMP-binding domain-like"/>
    <property type="match status" value="1"/>
</dbReference>
<dbReference type="SUPFAM" id="SSF46785">
    <property type="entry name" value="Winged helix' DNA-binding domain"/>
    <property type="match status" value="1"/>
</dbReference>
<proteinExistence type="predicted"/>
<dbReference type="InterPro" id="IPR012318">
    <property type="entry name" value="HTH_CRP"/>
</dbReference>
<name>A0ABT0Z055_9FLAO</name>
<organism evidence="6 7">
    <name type="scientific">Gramella jeungdoensis</name>
    <dbReference type="NCBI Taxonomy" id="708091"/>
    <lineage>
        <taxon>Bacteria</taxon>
        <taxon>Pseudomonadati</taxon>
        <taxon>Bacteroidota</taxon>
        <taxon>Flavobacteriia</taxon>
        <taxon>Flavobacteriales</taxon>
        <taxon>Flavobacteriaceae</taxon>
        <taxon>Christiangramia</taxon>
    </lineage>
</organism>
<gene>
    <name evidence="6" type="ORF">NE848_06950</name>
</gene>
<evidence type="ECO:0000259" key="5">
    <source>
        <dbReference type="PROSITE" id="PS51063"/>
    </source>
</evidence>
<dbReference type="PANTHER" id="PTHR24567:SF28">
    <property type="entry name" value="LISTERIOLYSIN REGULATORY PROTEIN"/>
    <property type="match status" value="1"/>
</dbReference>
<dbReference type="InterPro" id="IPR036390">
    <property type="entry name" value="WH_DNA-bd_sf"/>
</dbReference>
<reference evidence="6" key="1">
    <citation type="submission" date="2022-06" db="EMBL/GenBank/DDBJ databases">
        <title>Gramella sediminis sp. nov., isolated from deep-sea sediment of the Indian Ocean.</title>
        <authorList>
            <person name="Yang L."/>
        </authorList>
    </citation>
    <scope>NUCLEOTIDE SEQUENCE</scope>
    <source>
        <strain evidence="6">HMD3159</strain>
    </source>
</reference>
<dbReference type="Gene3D" id="1.10.10.10">
    <property type="entry name" value="Winged helix-like DNA-binding domain superfamily/Winged helix DNA-binding domain"/>
    <property type="match status" value="1"/>
</dbReference>
<dbReference type="Gene3D" id="2.60.120.10">
    <property type="entry name" value="Jelly Rolls"/>
    <property type="match status" value="1"/>
</dbReference>
<dbReference type="InterPro" id="IPR050397">
    <property type="entry name" value="Env_Response_Regulators"/>
</dbReference>
<evidence type="ECO:0000313" key="6">
    <source>
        <dbReference type="EMBL" id="MCM8569108.1"/>
    </source>
</evidence>
<keyword evidence="7" id="KW-1185">Reference proteome</keyword>
<evidence type="ECO:0000256" key="1">
    <source>
        <dbReference type="ARBA" id="ARBA00023015"/>
    </source>
</evidence>
<protein>
    <submittedName>
        <fullName evidence="6">Crp/Fnr family transcriptional regulator</fullName>
    </submittedName>
</protein>
<dbReference type="InterPro" id="IPR014710">
    <property type="entry name" value="RmlC-like_jellyroll"/>
</dbReference>
<keyword evidence="3" id="KW-0804">Transcription</keyword>
<evidence type="ECO:0000256" key="2">
    <source>
        <dbReference type="ARBA" id="ARBA00023125"/>
    </source>
</evidence>
<keyword evidence="2" id="KW-0238">DNA-binding</keyword>
<feature type="domain" description="HTH crp-type" evidence="5">
    <location>
        <begin position="152"/>
        <end position="223"/>
    </location>
</feature>
<dbReference type="SMART" id="SM00100">
    <property type="entry name" value="cNMP"/>
    <property type="match status" value="1"/>
</dbReference>
<dbReference type="RefSeq" id="WP_252111821.1">
    <property type="nucleotide sequence ID" value="NZ_JAMSCK010000002.1"/>
</dbReference>
<dbReference type="InterPro" id="IPR018490">
    <property type="entry name" value="cNMP-bd_dom_sf"/>
</dbReference>
<feature type="domain" description="Cyclic nucleotide-binding" evidence="4">
    <location>
        <begin position="18"/>
        <end position="121"/>
    </location>
</feature>
<dbReference type="InterPro" id="IPR000595">
    <property type="entry name" value="cNMP-bd_dom"/>
</dbReference>
<dbReference type="Proteomes" id="UP001155077">
    <property type="component" value="Unassembled WGS sequence"/>
</dbReference>
<dbReference type="PANTHER" id="PTHR24567">
    <property type="entry name" value="CRP FAMILY TRANSCRIPTIONAL REGULATORY PROTEIN"/>
    <property type="match status" value="1"/>
</dbReference>
<sequence length="238" mass="27117">MAQERIDCNTCSNENCLIKKHLSASLMQKSVEGRSTIACKKGQQFIMEGSPVNGLYFLYKGKAKVLKTGIYGKEQILRFVKPGEIMGHRGYGTSKKYAISALAMEDSILCHFSNENLYEMLQSIPALTYDLMLFYGEELDRSETKVKAFAQMTVRERVIDTLLYIHRRFGENKQGFLSLLLSRKEIADYAGTTDEQVIRTISALKKENHIYTSGKRIAIGDVNKLKREISEHNYFIDS</sequence>